<evidence type="ECO:0000313" key="5">
    <source>
        <dbReference type="Proteomes" id="UP001501480"/>
    </source>
</evidence>
<proteinExistence type="predicted"/>
<dbReference type="PROSITE" id="PS51186">
    <property type="entry name" value="GNAT"/>
    <property type="match status" value="1"/>
</dbReference>
<name>A0ABN2VVT8_9ACTN</name>
<dbReference type="PANTHER" id="PTHR43877">
    <property type="entry name" value="AMINOALKYLPHOSPHONATE N-ACETYLTRANSFERASE-RELATED-RELATED"/>
    <property type="match status" value="1"/>
</dbReference>
<dbReference type="InterPro" id="IPR000182">
    <property type="entry name" value="GNAT_dom"/>
</dbReference>
<dbReference type="EMBL" id="BAAAPY010000001">
    <property type="protein sequence ID" value="GAA2070366.1"/>
    <property type="molecule type" value="Genomic_DNA"/>
</dbReference>
<dbReference type="Gene3D" id="3.40.630.30">
    <property type="match status" value="1"/>
</dbReference>
<dbReference type="InterPro" id="IPR050832">
    <property type="entry name" value="Bact_Acetyltransf"/>
</dbReference>
<dbReference type="CDD" id="cd04301">
    <property type="entry name" value="NAT_SF"/>
    <property type="match status" value="1"/>
</dbReference>
<dbReference type="Pfam" id="PF00583">
    <property type="entry name" value="Acetyltransf_1"/>
    <property type="match status" value="1"/>
</dbReference>
<keyword evidence="1" id="KW-0808">Transferase</keyword>
<evidence type="ECO:0000259" key="3">
    <source>
        <dbReference type="PROSITE" id="PS51186"/>
    </source>
</evidence>
<keyword evidence="5" id="KW-1185">Reference proteome</keyword>
<sequence>MSARTPVVLRDATVDDAPALAALWIKSVEDSADGSDGPAQGLWREPTDVEAREALALQLSNPRKRIIVALVDDVVVGATVCELTTVSPVSMIRVLLVTEIQVDPEHRRRSVALTLLSAAASYGEEEGVEVVMAAIPTQAREPHRYLTKIGFSQVAVVRAIQASKLRSQVSSRATQSRDTGRLIAVRRTLRRRQGERPRG</sequence>
<dbReference type="Proteomes" id="UP001501480">
    <property type="component" value="Unassembled WGS sequence"/>
</dbReference>
<reference evidence="4 5" key="1">
    <citation type="journal article" date="2019" name="Int. J. Syst. Evol. Microbiol.">
        <title>The Global Catalogue of Microorganisms (GCM) 10K type strain sequencing project: providing services to taxonomists for standard genome sequencing and annotation.</title>
        <authorList>
            <consortium name="The Broad Institute Genomics Platform"/>
            <consortium name="The Broad Institute Genome Sequencing Center for Infectious Disease"/>
            <person name="Wu L."/>
            <person name="Ma J."/>
        </authorList>
    </citation>
    <scope>NUCLEOTIDE SEQUENCE [LARGE SCALE GENOMIC DNA]</scope>
    <source>
        <strain evidence="4 5">JCM 15749</strain>
    </source>
</reference>
<gene>
    <name evidence="4" type="ORF">GCM10009821_04250</name>
</gene>
<comment type="caution">
    <text evidence="4">The sequence shown here is derived from an EMBL/GenBank/DDBJ whole genome shotgun (WGS) entry which is preliminary data.</text>
</comment>
<evidence type="ECO:0000313" key="4">
    <source>
        <dbReference type="EMBL" id="GAA2070366.1"/>
    </source>
</evidence>
<feature type="domain" description="N-acetyltransferase" evidence="3">
    <location>
        <begin position="7"/>
        <end position="167"/>
    </location>
</feature>
<evidence type="ECO:0000256" key="1">
    <source>
        <dbReference type="ARBA" id="ARBA00022679"/>
    </source>
</evidence>
<evidence type="ECO:0000256" key="2">
    <source>
        <dbReference type="ARBA" id="ARBA00023315"/>
    </source>
</evidence>
<dbReference type="SUPFAM" id="SSF55729">
    <property type="entry name" value="Acyl-CoA N-acyltransferases (Nat)"/>
    <property type="match status" value="1"/>
</dbReference>
<protein>
    <recommendedName>
        <fullName evidence="3">N-acetyltransferase domain-containing protein</fullName>
    </recommendedName>
</protein>
<keyword evidence="2" id="KW-0012">Acyltransferase</keyword>
<dbReference type="InterPro" id="IPR016181">
    <property type="entry name" value="Acyl_CoA_acyltransferase"/>
</dbReference>
<organism evidence="4 5">
    <name type="scientific">Aeromicrobium halocynthiae</name>
    <dbReference type="NCBI Taxonomy" id="560557"/>
    <lineage>
        <taxon>Bacteria</taxon>
        <taxon>Bacillati</taxon>
        <taxon>Actinomycetota</taxon>
        <taxon>Actinomycetes</taxon>
        <taxon>Propionibacteriales</taxon>
        <taxon>Nocardioidaceae</taxon>
        <taxon>Aeromicrobium</taxon>
    </lineage>
</organism>
<accession>A0ABN2VVT8</accession>
<dbReference type="RefSeq" id="WP_344323725.1">
    <property type="nucleotide sequence ID" value="NZ_BAAAPY010000001.1"/>
</dbReference>